<dbReference type="InterPro" id="IPR023885">
    <property type="entry name" value="4Fe4S-binding_SPASM_dom"/>
</dbReference>
<organism evidence="1 2">
    <name type="scientific">Alistipes communis</name>
    <dbReference type="NCBI Taxonomy" id="2585118"/>
    <lineage>
        <taxon>Bacteria</taxon>
        <taxon>Pseudomonadati</taxon>
        <taxon>Bacteroidota</taxon>
        <taxon>Bacteroidia</taxon>
        <taxon>Bacteroidales</taxon>
        <taxon>Rikenellaceae</taxon>
        <taxon>Alistipes</taxon>
    </lineage>
</organism>
<dbReference type="Proteomes" id="UP000318946">
    <property type="component" value="Chromosome"/>
</dbReference>
<name>A0A4Y1WNU3_9BACT</name>
<dbReference type="AlphaFoldDB" id="A0A4Y1WNU3"/>
<dbReference type="EMBL" id="AP019735">
    <property type="protein sequence ID" value="BBL02791.1"/>
    <property type="molecule type" value="Genomic_DNA"/>
</dbReference>
<evidence type="ECO:0008006" key="3">
    <source>
        <dbReference type="Google" id="ProtNLM"/>
    </source>
</evidence>
<keyword evidence="2" id="KW-1185">Reference proteome</keyword>
<proteinExistence type="predicted"/>
<dbReference type="KEGG" id="acou:A5CBH24_01040"/>
<gene>
    <name evidence="1" type="ORF">A5CBH24_01040</name>
</gene>
<accession>A0A4Y1WNU3</accession>
<sequence>MDDYYNGRFRDAFAIAIRVNIDNRNYESFMEIYQWLNDRYKSKKLIVYPGIVVLDETDCNASTCLSRNAVTDIFLDLFTKYGVVTEELYPDDVNMECMTRSPYSMLIGSQGEIYKCYEDLGNKELTVGNINDPEIWHNYELIAKYAVGIDHYNDPKCRKCSYLPICRGGCPIRRFENVYKGKHNDCCTPFKGRIKDYIELYSKILND</sequence>
<protein>
    <recommendedName>
        <fullName evidence="3">4Fe4S-binding SPASM domain-containing protein</fullName>
    </recommendedName>
</protein>
<dbReference type="SUPFAM" id="SSF102114">
    <property type="entry name" value="Radical SAM enzymes"/>
    <property type="match status" value="1"/>
</dbReference>
<reference evidence="2" key="1">
    <citation type="submission" date="2019-06" db="EMBL/GenBank/DDBJ databases">
        <title>Alistipes onderdonkii subsp. vulgaris subsp. nov., Alistipes dispar sp. nov. and Alistipes communis sp. nov., isolated from human faeces, and creation of Alistipes onderdonkii subsp. onderdonkii subsp. nov.</title>
        <authorList>
            <person name="Sakamoto M."/>
            <person name="Ikeyama N."/>
            <person name="Ogata Y."/>
            <person name="Suda W."/>
            <person name="Iino T."/>
            <person name="Hattori M."/>
            <person name="Ohkuma M."/>
        </authorList>
    </citation>
    <scope>NUCLEOTIDE SEQUENCE [LARGE SCALE GENOMIC DNA]</scope>
    <source>
        <strain evidence="2">5CBH24</strain>
    </source>
</reference>
<evidence type="ECO:0000313" key="1">
    <source>
        <dbReference type="EMBL" id="BBL02791.1"/>
    </source>
</evidence>
<dbReference type="Gene3D" id="3.20.20.70">
    <property type="entry name" value="Aldolase class I"/>
    <property type="match status" value="1"/>
</dbReference>
<dbReference type="InterPro" id="IPR013785">
    <property type="entry name" value="Aldolase_TIM"/>
</dbReference>
<dbReference type="InterPro" id="IPR058240">
    <property type="entry name" value="rSAM_sf"/>
</dbReference>
<evidence type="ECO:0000313" key="2">
    <source>
        <dbReference type="Proteomes" id="UP000318946"/>
    </source>
</evidence>
<dbReference type="NCBIfam" id="TIGR04085">
    <property type="entry name" value="rSAM_more_4Fe4S"/>
    <property type="match status" value="1"/>
</dbReference>